<dbReference type="Gene3D" id="2.10.109.10">
    <property type="entry name" value="Umud Fragment, subunit A"/>
    <property type="match status" value="1"/>
</dbReference>
<dbReference type="SUPFAM" id="SSF51306">
    <property type="entry name" value="LexA/Signal peptidase"/>
    <property type="match status" value="1"/>
</dbReference>
<dbReference type="VEuPathDB" id="FungiDB:RhiirA1_477432"/>
<evidence type="ECO:0000259" key="2">
    <source>
        <dbReference type="Pfam" id="PF00717"/>
    </source>
</evidence>
<comment type="caution">
    <text evidence="3">The sequence shown here is derived from an EMBL/GenBank/DDBJ whole genome shotgun (WGS) entry which is preliminary data.</text>
</comment>
<gene>
    <name evidence="3" type="ORF">RhiirA1_477432</name>
</gene>
<proteinExistence type="predicted"/>
<dbReference type="EMBL" id="LLXH01003311">
    <property type="protein sequence ID" value="PKC54377.1"/>
    <property type="molecule type" value="Genomic_DNA"/>
</dbReference>
<dbReference type="InterPro" id="IPR015927">
    <property type="entry name" value="Peptidase_S24_S26A/B/C"/>
</dbReference>
<dbReference type="PANTHER" id="PTHR33516">
    <property type="entry name" value="LEXA REPRESSOR"/>
    <property type="match status" value="1"/>
</dbReference>
<sequence length="136" mass="15712">IADFFNIPKSHLTEEQLSNKIETRSNVMKVPILGAIRNGEPILVEENYYGYKYELVDSLPNRNVFYFQVTEDSMEPSIPKNSFVLIKEQSEIQNGEIAAVRMNDDSEITLKRVKYQGDVLFLIPDNPKYEPIIIIE</sequence>
<dbReference type="InterPro" id="IPR036286">
    <property type="entry name" value="LexA/Signal_pep-like_sf"/>
</dbReference>
<evidence type="ECO:0000313" key="3">
    <source>
        <dbReference type="EMBL" id="PKC54377.1"/>
    </source>
</evidence>
<feature type="non-terminal residue" evidence="3">
    <location>
        <position position="1"/>
    </location>
</feature>
<feature type="domain" description="Peptidase S24/S26A/S26B/S26C" evidence="2">
    <location>
        <begin position="31"/>
        <end position="134"/>
    </location>
</feature>
<dbReference type="PANTHER" id="PTHR33516:SF2">
    <property type="entry name" value="LEXA REPRESSOR-RELATED"/>
    <property type="match status" value="1"/>
</dbReference>
<protein>
    <recommendedName>
        <fullName evidence="1">Signal peptidase I</fullName>
    </recommendedName>
</protein>
<dbReference type="Proteomes" id="UP000232688">
    <property type="component" value="Unassembled WGS sequence"/>
</dbReference>
<dbReference type="InterPro" id="IPR039418">
    <property type="entry name" value="LexA-like"/>
</dbReference>
<dbReference type="CDD" id="cd06529">
    <property type="entry name" value="S24_LexA-like"/>
    <property type="match status" value="1"/>
</dbReference>
<dbReference type="InterPro" id="IPR050077">
    <property type="entry name" value="LexA_repressor"/>
</dbReference>
<evidence type="ECO:0000256" key="1">
    <source>
        <dbReference type="ARBA" id="ARBA00033305"/>
    </source>
</evidence>
<reference evidence="3 4" key="1">
    <citation type="submission" date="2017-10" db="EMBL/GenBank/DDBJ databases">
        <title>Extensive intraspecific genome diversity in a model arbuscular mycorrhizal fungus.</title>
        <authorList>
            <person name="Chen E.C.H."/>
            <person name="Morin E."/>
            <person name="Baudet D."/>
            <person name="Noel J."/>
            <person name="Ndikumana S."/>
            <person name="Charron P."/>
            <person name="St-Onge C."/>
            <person name="Giorgi J."/>
            <person name="Grigoriev I.V."/>
            <person name="Roux C."/>
            <person name="Martin F.M."/>
            <person name="Corradi N."/>
        </authorList>
    </citation>
    <scope>NUCLEOTIDE SEQUENCE [LARGE SCALE GENOMIC DNA]</scope>
    <source>
        <strain evidence="3 4">A1</strain>
    </source>
</reference>
<dbReference type="AlphaFoldDB" id="A0A2N0QTI5"/>
<reference evidence="3 4" key="2">
    <citation type="submission" date="2017-10" db="EMBL/GenBank/DDBJ databases">
        <title>Genome analyses suggest a sexual origin of heterokaryosis in a supposedly ancient asexual fungus.</title>
        <authorList>
            <person name="Corradi N."/>
            <person name="Sedzielewska K."/>
            <person name="Noel J."/>
            <person name="Charron P."/>
            <person name="Farinelli L."/>
            <person name="Marton T."/>
            <person name="Kruger M."/>
            <person name="Pelin A."/>
            <person name="Brachmann A."/>
            <person name="Corradi N."/>
        </authorList>
    </citation>
    <scope>NUCLEOTIDE SEQUENCE [LARGE SCALE GENOMIC DNA]</scope>
    <source>
        <strain evidence="3 4">A1</strain>
    </source>
</reference>
<accession>A0A2N0QTI5</accession>
<name>A0A2N0QTI5_9GLOM</name>
<organism evidence="3 4">
    <name type="scientific">Rhizophagus irregularis</name>
    <dbReference type="NCBI Taxonomy" id="588596"/>
    <lineage>
        <taxon>Eukaryota</taxon>
        <taxon>Fungi</taxon>
        <taxon>Fungi incertae sedis</taxon>
        <taxon>Mucoromycota</taxon>
        <taxon>Glomeromycotina</taxon>
        <taxon>Glomeromycetes</taxon>
        <taxon>Glomerales</taxon>
        <taxon>Glomeraceae</taxon>
        <taxon>Rhizophagus</taxon>
    </lineage>
</organism>
<dbReference type="Pfam" id="PF00717">
    <property type="entry name" value="Peptidase_S24"/>
    <property type="match status" value="1"/>
</dbReference>
<evidence type="ECO:0000313" key="4">
    <source>
        <dbReference type="Proteomes" id="UP000232688"/>
    </source>
</evidence>